<keyword evidence="3 5" id="KW-0328">Glycosyltransferase</keyword>
<keyword evidence="9" id="KW-1185">Reference proteome</keyword>
<evidence type="ECO:0000313" key="9">
    <source>
        <dbReference type="Proteomes" id="UP000076078"/>
    </source>
</evidence>
<reference evidence="8 9" key="1">
    <citation type="submission" date="2015-12" db="EMBL/GenBank/DDBJ databases">
        <title>Dictyostelia acquired genes for synthesis and detection of signals that induce cell-type specialization by lateral gene transfer from prokaryotes.</title>
        <authorList>
            <person name="Gloeckner G."/>
            <person name="Schaap P."/>
        </authorList>
    </citation>
    <scope>NUCLEOTIDE SEQUENCE [LARGE SCALE GENOMIC DNA]</scope>
    <source>
        <strain evidence="8 9">TK</strain>
    </source>
</reference>
<dbReference type="AlphaFoldDB" id="A0A151ZKK2"/>
<dbReference type="InterPro" id="IPR055270">
    <property type="entry name" value="Glyco_tran_10_C"/>
</dbReference>
<dbReference type="PANTHER" id="PTHR11929">
    <property type="entry name" value="ALPHA- 1,3 -FUCOSYLTRANSFERASE"/>
    <property type="match status" value="1"/>
</dbReference>
<gene>
    <name evidence="8" type="ORF">DLAC_04775</name>
</gene>
<evidence type="ECO:0000313" key="8">
    <source>
        <dbReference type="EMBL" id="KYQ94476.1"/>
    </source>
</evidence>
<dbReference type="Pfam" id="PF00852">
    <property type="entry name" value="Glyco_transf_10"/>
    <property type="match status" value="1"/>
</dbReference>
<dbReference type="GO" id="GO:0046920">
    <property type="term" value="F:alpha-(1-&gt;3)-fucosyltransferase activity"/>
    <property type="evidence" value="ECO:0007669"/>
    <property type="project" value="TreeGrafter"/>
</dbReference>
<sequence>MKFVLLLILGIIIIQFVNGVQILVLHGGATWSGLGVNPYTTPNYLGQTVHKEKCSVECEYTSDKTLFDSSDAVMIEAQAFANFGYAYLKQKPELPQKQVNQYYINFGYEHDGYFPIFSEPGFHNHIDVNATFQQNYSAVPVTFACNWGSYDKGGIEEFKTTPIIPTAHKIQHIGFMASNCHGGGAIYRTSYLKDMMKQIRIDAMGMCLHNFDLAPEDNEHHLFDDLGDSFRIKRKVLGKYMFSISFENNNKTDYVTEKVFTSLLSGSVPIYMGADNIDEWVPKGSIIKTSDFKSPTDLVNHLKYLISNHTAYEEYFQWKTEPFPEKFIEKHNKCLFYNGDCRICEYIHKRVTEYNNSAPAGHRLLFGEPENVKGQKRLIILPQDTSCLIILQNDTIPAISGYFTILMWLEPIELEFDSKLLSIGDDQVIISIHSEWSRDYIRYCWGTSGEQCFLSEIPIIPGQWKHIGIVAQPGDIPGTEVITFYTNGNFDSSYKTVAKPDIASTGVKLGCDTHGYRGKVDDLTIFNHALTQKEVNQAMFKKFRGDEPGLLHYLTFNDWEPIDYSKYRSKVEYRDIITSDTGNQKLDLNCC</sequence>
<organism evidence="8 9">
    <name type="scientific">Tieghemostelium lacteum</name>
    <name type="common">Slime mold</name>
    <name type="synonym">Dictyostelium lacteum</name>
    <dbReference type="NCBI Taxonomy" id="361077"/>
    <lineage>
        <taxon>Eukaryota</taxon>
        <taxon>Amoebozoa</taxon>
        <taxon>Evosea</taxon>
        <taxon>Eumycetozoa</taxon>
        <taxon>Dictyostelia</taxon>
        <taxon>Dictyosteliales</taxon>
        <taxon>Raperosteliaceae</taxon>
        <taxon>Tieghemostelium</taxon>
    </lineage>
</organism>
<dbReference type="InParanoid" id="A0A151ZKK2"/>
<evidence type="ECO:0000259" key="7">
    <source>
        <dbReference type="Pfam" id="PF00852"/>
    </source>
</evidence>
<proteinExistence type="inferred from homology"/>
<name>A0A151ZKK2_TIELA</name>
<comment type="caution">
    <text evidence="8">The sequence shown here is derived from an EMBL/GenBank/DDBJ whole genome shotgun (WGS) entry which is preliminary data.</text>
</comment>
<evidence type="ECO:0000256" key="6">
    <source>
        <dbReference type="SAM" id="SignalP"/>
    </source>
</evidence>
<dbReference type="SUPFAM" id="SSF53756">
    <property type="entry name" value="UDP-Glycosyltransferase/glycogen phosphorylase"/>
    <property type="match status" value="1"/>
</dbReference>
<keyword evidence="5" id="KW-0333">Golgi apparatus</keyword>
<dbReference type="OrthoDB" id="427096at2759"/>
<keyword evidence="5" id="KW-0472">Membrane</keyword>
<evidence type="ECO:0000256" key="4">
    <source>
        <dbReference type="ARBA" id="ARBA00022679"/>
    </source>
</evidence>
<comment type="subcellular location">
    <subcellularLocation>
        <location evidence="5">Golgi apparatus</location>
        <location evidence="5">Golgi stack membrane</location>
        <topology evidence="5">Single-pass type II membrane protein</topology>
    </subcellularLocation>
</comment>
<evidence type="ECO:0000256" key="2">
    <source>
        <dbReference type="ARBA" id="ARBA00008919"/>
    </source>
</evidence>
<evidence type="ECO:0000256" key="5">
    <source>
        <dbReference type="RuleBase" id="RU003832"/>
    </source>
</evidence>
<dbReference type="EC" id="2.4.1.-" evidence="5"/>
<dbReference type="OMA" id="VDAMGEC"/>
<dbReference type="EMBL" id="LODT01000022">
    <property type="protein sequence ID" value="KYQ94476.1"/>
    <property type="molecule type" value="Genomic_DNA"/>
</dbReference>
<dbReference type="UniPathway" id="UPA00378"/>
<dbReference type="PANTHER" id="PTHR11929:SF237">
    <property type="entry name" value="FUCOSYLTRANSFERASE"/>
    <property type="match status" value="1"/>
</dbReference>
<dbReference type="Pfam" id="PF13385">
    <property type="entry name" value="Laminin_G_3"/>
    <property type="match status" value="1"/>
</dbReference>
<comment type="pathway">
    <text evidence="1">Protein modification; protein glycosylation.</text>
</comment>
<dbReference type="InterPro" id="IPR013320">
    <property type="entry name" value="ConA-like_dom_sf"/>
</dbReference>
<protein>
    <recommendedName>
        <fullName evidence="5">Fucosyltransferase</fullName>
        <ecNumber evidence="5">2.4.1.-</ecNumber>
    </recommendedName>
</protein>
<feature type="signal peptide" evidence="6">
    <location>
        <begin position="1"/>
        <end position="19"/>
    </location>
</feature>
<accession>A0A151ZKK2</accession>
<keyword evidence="4 5" id="KW-0808">Transferase</keyword>
<dbReference type="Gene3D" id="3.40.50.11660">
    <property type="entry name" value="Glycosyl transferase family 10, C-terminal domain"/>
    <property type="match status" value="1"/>
</dbReference>
<dbReference type="Gene3D" id="2.60.120.200">
    <property type="match status" value="1"/>
</dbReference>
<dbReference type="Proteomes" id="UP000076078">
    <property type="component" value="Unassembled WGS sequence"/>
</dbReference>
<keyword evidence="5" id="KW-0812">Transmembrane</keyword>
<feature type="domain" description="Fucosyltransferase C-terminal" evidence="7">
    <location>
        <begin position="168"/>
        <end position="354"/>
    </location>
</feature>
<dbReference type="GO" id="GO:0032580">
    <property type="term" value="C:Golgi cisterna membrane"/>
    <property type="evidence" value="ECO:0007669"/>
    <property type="project" value="UniProtKB-SubCell"/>
</dbReference>
<dbReference type="FunCoup" id="A0A151ZKK2">
    <property type="interactions" value="1"/>
</dbReference>
<dbReference type="InterPro" id="IPR038577">
    <property type="entry name" value="GT10-like_C_sf"/>
</dbReference>
<dbReference type="SUPFAM" id="SSF49899">
    <property type="entry name" value="Concanavalin A-like lectins/glucanases"/>
    <property type="match status" value="1"/>
</dbReference>
<comment type="similarity">
    <text evidence="2 5">Belongs to the glycosyltransferase 10 family.</text>
</comment>
<evidence type="ECO:0000256" key="1">
    <source>
        <dbReference type="ARBA" id="ARBA00004922"/>
    </source>
</evidence>
<keyword evidence="6" id="KW-0732">Signal</keyword>
<evidence type="ECO:0000256" key="3">
    <source>
        <dbReference type="ARBA" id="ARBA00022676"/>
    </source>
</evidence>
<dbReference type="InterPro" id="IPR001503">
    <property type="entry name" value="Glyco_trans_10"/>
</dbReference>
<feature type="chain" id="PRO_5007593426" description="Fucosyltransferase" evidence="6">
    <location>
        <begin position="20"/>
        <end position="591"/>
    </location>
</feature>